<evidence type="ECO:0000313" key="2">
    <source>
        <dbReference type="Proteomes" id="UP001476798"/>
    </source>
</evidence>
<keyword evidence="2" id="KW-1185">Reference proteome</keyword>
<gene>
    <name evidence="1" type="ORF">GOODEAATRI_025527</name>
</gene>
<accession>A0ABV0PRL0</accession>
<evidence type="ECO:0000313" key="1">
    <source>
        <dbReference type="EMBL" id="MEQ2186137.1"/>
    </source>
</evidence>
<name>A0ABV0PRL0_9TELE</name>
<dbReference type="Proteomes" id="UP001476798">
    <property type="component" value="Unassembled WGS sequence"/>
</dbReference>
<proteinExistence type="predicted"/>
<dbReference type="EMBL" id="JAHRIO010082977">
    <property type="protein sequence ID" value="MEQ2186137.1"/>
    <property type="molecule type" value="Genomic_DNA"/>
</dbReference>
<sequence length="201" mass="22502">MSAAWVQAEFGSSDVATRLFLDPALNRLMSIQLCCSGTGQEPHVMQYLQTSGLQHTFQHLGPEEVLHPSSCVRLWRKISGRFLRYGGAVRGGRWEGCVSYADVRTLHLLLLCIHRLSNWRVKQHSGSCHLPLFITESMRQPALSALVGFSSRIASFSNMLKMPCDTRRSRSCLRTTRDTLSTKSFQILPSSLSAGTRSVFQ</sequence>
<organism evidence="1 2">
    <name type="scientific">Goodea atripinnis</name>
    <dbReference type="NCBI Taxonomy" id="208336"/>
    <lineage>
        <taxon>Eukaryota</taxon>
        <taxon>Metazoa</taxon>
        <taxon>Chordata</taxon>
        <taxon>Craniata</taxon>
        <taxon>Vertebrata</taxon>
        <taxon>Euteleostomi</taxon>
        <taxon>Actinopterygii</taxon>
        <taxon>Neopterygii</taxon>
        <taxon>Teleostei</taxon>
        <taxon>Neoteleostei</taxon>
        <taxon>Acanthomorphata</taxon>
        <taxon>Ovalentaria</taxon>
        <taxon>Atherinomorphae</taxon>
        <taxon>Cyprinodontiformes</taxon>
        <taxon>Goodeidae</taxon>
        <taxon>Goodea</taxon>
    </lineage>
</organism>
<protein>
    <submittedName>
        <fullName evidence="1">Uncharacterized protein</fullName>
    </submittedName>
</protein>
<comment type="caution">
    <text evidence="1">The sequence shown here is derived from an EMBL/GenBank/DDBJ whole genome shotgun (WGS) entry which is preliminary data.</text>
</comment>
<reference evidence="1 2" key="1">
    <citation type="submission" date="2021-06" db="EMBL/GenBank/DDBJ databases">
        <authorList>
            <person name="Palmer J.M."/>
        </authorList>
    </citation>
    <scope>NUCLEOTIDE SEQUENCE [LARGE SCALE GENOMIC DNA]</scope>
    <source>
        <strain evidence="1 2">GA_2019</strain>
        <tissue evidence="1">Muscle</tissue>
    </source>
</reference>